<reference evidence="2" key="1">
    <citation type="journal article" date="2008" name="Nat. Genet.">
        <title>The Pristionchus pacificus genome provides a unique perspective on nematode lifestyle and parasitism.</title>
        <authorList>
            <person name="Dieterich C."/>
            <person name="Clifton S.W."/>
            <person name="Schuster L.N."/>
            <person name="Chinwalla A."/>
            <person name="Delehaunty K."/>
            <person name="Dinkelacker I."/>
            <person name="Fulton L."/>
            <person name="Fulton R."/>
            <person name="Godfrey J."/>
            <person name="Minx P."/>
            <person name="Mitreva M."/>
            <person name="Roeseler W."/>
            <person name="Tian H."/>
            <person name="Witte H."/>
            <person name="Yang S.P."/>
            <person name="Wilson R.K."/>
            <person name="Sommer R.J."/>
        </authorList>
    </citation>
    <scope>NUCLEOTIDE SEQUENCE [LARGE SCALE GENOMIC DNA]</scope>
    <source>
        <strain evidence="2">PS312</strain>
    </source>
</reference>
<organism evidence="1 2">
    <name type="scientific">Pristionchus pacificus</name>
    <name type="common">Parasitic nematode worm</name>
    <dbReference type="NCBI Taxonomy" id="54126"/>
    <lineage>
        <taxon>Eukaryota</taxon>
        <taxon>Metazoa</taxon>
        <taxon>Ecdysozoa</taxon>
        <taxon>Nematoda</taxon>
        <taxon>Chromadorea</taxon>
        <taxon>Rhabditida</taxon>
        <taxon>Rhabditina</taxon>
        <taxon>Diplogasteromorpha</taxon>
        <taxon>Diplogasteroidea</taxon>
        <taxon>Neodiplogasteridae</taxon>
        <taxon>Pristionchus</taxon>
    </lineage>
</organism>
<sequence length="156" mass="17888">MEPYSLLFVFERKYIIRIVVAMAIDVCKKIHTYIMSSQWSMIIRIVTSIECFLIFAVHGLFLLLVILKEKMSRSFRIVLFINVIHGILFGIIILLVSSGHVFHNGHFAIPLFGPLIPILPKVIQDASMVSLTVLCYMIWQLIPAPLIMQYLALIRS</sequence>
<accession>A0A8R1YWP8</accession>
<evidence type="ECO:0000313" key="1">
    <source>
        <dbReference type="EnsemblMetazoa" id="PPA39061.1"/>
    </source>
</evidence>
<dbReference type="AlphaFoldDB" id="A0A2A6C9L7"/>
<proteinExistence type="predicted"/>
<name>A0A2A6C9L7_PRIPA</name>
<dbReference type="EnsemblMetazoa" id="PPA39061.1">
    <property type="protein sequence ID" value="PPA39061.1"/>
    <property type="gene ID" value="WBGene00277430"/>
</dbReference>
<protein>
    <submittedName>
        <fullName evidence="1">Uncharacterized protein</fullName>
    </submittedName>
</protein>
<accession>A0A2A6C9L7</accession>
<reference evidence="1" key="2">
    <citation type="submission" date="2022-06" db="UniProtKB">
        <authorList>
            <consortium name="EnsemblMetazoa"/>
        </authorList>
    </citation>
    <scope>IDENTIFICATION</scope>
    <source>
        <strain evidence="1">PS312</strain>
    </source>
</reference>
<evidence type="ECO:0000313" key="2">
    <source>
        <dbReference type="Proteomes" id="UP000005239"/>
    </source>
</evidence>
<dbReference type="Proteomes" id="UP000005239">
    <property type="component" value="Unassembled WGS sequence"/>
</dbReference>
<gene>
    <name evidence="1" type="primary">WBGene00277430</name>
</gene>
<keyword evidence="2" id="KW-1185">Reference proteome</keyword>